<keyword evidence="4" id="KW-1185">Reference proteome</keyword>
<feature type="domain" description="FMN-binding" evidence="2">
    <location>
        <begin position="172"/>
        <end position="268"/>
    </location>
</feature>
<dbReference type="EMBL" id="CP001034">
    <property type="protein sequence ID" value="ACB85573.1"/>
    <property type="molecule type" value="Genomic_DNA"/>
</dbReference>
<dbReference type="Gene3D" id="3.90.1010.20">
    <property type="match status" value="4"/>
</dbReference>
<dbReference type="InterPro" id="IPR007329">
    <property type="entry name" value="FMN-bd"/>
</dbReference>
<evidence type="ECO:0000259" key="2">
    <source>
        <dbReference type="SMART" id="SM00900"/>
    </source>
</evidence>
<evidence type="ECO:0000256" key="1">
    <source>
        <dbReference type="SAM" id="MobiDB-lite"/>
    </source>
</evidence>
<name>B2A6Y2_NATTJ</name>
<dbReference type="Proteomes" id="UP000001683">
    <property type="component" value="Chromosome"/>
</dbReference>
<organism evidence="3 4">
    <name type="scientific">Natranaerobius thermophilus (strain ATCC BAA-1301 / DSM 18059 / JW/NM-WN-LF)</name>
    <dbReference type="NCBI Taxonomy" id="457570"/>
    <lineage>
        <taxon>Bacteria</taxon>
        <taxon>Bacillati</taxon>
        <taxon>Bacillota</taxon>
        <taxon>Clostridia</taxon>
        <taxon>Natranaerobiales</taxon>
        <taxon>Natranaerobiaceae</taxon>
        <taxon>Natranaerobius</taxon>
    </lineage>
</organism>
<evidence type="ECO:0000313" key="3">
    <source>
        <dbReference type="EMBL" id="ACB85573.1"/>
    </source>
</evidence>
<dbReference type="STRING" id="457570.Nther_2006"/>
<feature type="compositionally biased region" description="Acidic residues" evidence="1">
    <location>
        <begin position="30"/>
        <end position="41"/>
    </location>
</feature>
<dbReference type="GO" id="GO:0010181">
    <property type="term" value="F:FMN binding"/>
    <property type="evidence" value="ECO:0007669"/>
    <property type="project" value="InterPro"/>
</dbReference>
<dbReference type="PROSITE" id="PS51257">
    <property type="entry name" value="PROKAR_LIPOPROTEIN"/>
    <property type="match status" value="1"/>
</dbReference>
<dbReference type="HOGENOM" id="CLU_563631_0_0_9"/>
<dbReference type="KEGG" id="nth:Nther_2006"/>
<feature type="domain" description="FMN-binding" evidence="2">
    <location>
        <begin position="60"/>
        <end position="159"/>
    </location>
</feature>
<dbReference type="eggNOG" id="COG3976">
    <property type="taxonomic scope" value="Bacteria"/>
</dbReference>
<dbReference type="Pfam" id="PF04205">
    <property type="entry name" value="FMN_bind"/>
    <property type="match status" value="4"/>
</dbReference>
<dbReference type="OrthoDB" id="45418at2"/>
<dbReference type="GO" id="GO:0016020">
    <property type="term" value="C:membrane"/>
    <property type="evidence" value="ECO:0007669"/>
    <property type="project" value="InterPro"/>
</dbReference>
<proteinExistence type="predicted"/>
<dbReference type="RefSeq" id="WP_012448430.1">
    <property type="nucleotide sequence ID" value="NC_010718.1"/>
</dbReference>
<reference evidence="3 4" key="2">
    <citation type="journal article" date="2011" name="J. Bacteriol.">
        <title>Complete genome sequence of the anaerobic, halophilic alkalithermophile Natranaerobius thermophilus JW/NM-WN-LF.</title>
        <authorList>
            <person name="Zhao B."/>
            <person name="Mesbah N.M."/>
            <person name="Dalin E."/>
            <person name="Goodwin L."/>
            <person name="Nolan M."/>
            <person name="Pitluck S."/>
            <person name="Chertkov O."/>
            <person name="Brettin T.S."/>
            <person name="Han J."/>
            <person name="Larimer F.W."/>
            <person name="Land M.L."/>
            <person name="Hauser L."/>
            <person name="Kyrpides N."/>
            <person name="Wiegel J."/>
        </authorList>
    </citation>
    <scope>NUCLEOTIDE SEQUENCE [LARGE SCALE GENOMIC DNA]</scope>
    <source>
        <strain evidence="4">ATCC BAA-1301 / DSM 18059 / JW/NM-WN-LF</strain>
    </source>
</reference>
<gene>
    <name evidence="3" type="ordered locus">Nther_2006</name>
</gene>
<protein>
    <submittedName>
        <fullName evidence="3">FMN-binding domain protein</fullName>
    </submittedName>
</protein>
<reference evidence="3 4" key="1">
    <citation type="submission" date="2008-04" db="EMBL/GenBank/DDBJ databases">
        <title>Complete sequence of chromosome of Natranaerobius thermophilus JW/NM-WN-LF.</title>
        <authorList>
            <consortium name="US DOE Joint Genome Institute"/>
            <person name="Copeland A."/>
            <person name="Lucas S."/>
            <person name="Lapidus A."/>
            <person name="Glavina del Rio T."/>
            <person name="Dalin E."/>
            <person name="Tice H."/>
            <person name="Bruce D."/>
            <person name="Goodwin L."/>
            <person name="Pitluck S."/>
            <person name="Chertkov O."/>
            <person name="Brettin T."/>
            <person name="Detter J.C."/>
            <person name="Han C."/>
            <person name="Kuske C.R."/>
            <person name="Schmutz J."/>
            <person name="Larimer F."/>
            <person name="Land M."/>
            <person name="Hauser L."/>
            <person name="Kyrpides N."/>
            <person name="Lykidis A."/>
            <person name="Mesbah N.M."/>
            <person name="Wiegel J."/>
        </authorList>
    </citation>
    <scope>NUCLEOTIDE SEQUENCE [LARGE SCALE GENOMIC DNA]</scope>
    <source>
        <strain evidence="4">ATCC BAA-1301 / DSM 18059 / JW/NM-WN-LF</strain>
    </source>
</reference>
<feature type="region of interest" description="Disordered" evidence="1">
    <location>
        <begin position="30"/>
        <end position="49"/>
    </location>
</feature>
<feature type="domain" description="FMN-binding" evidence="2">
    <location>
        <begin position="396"/>
        <end position="481"/>
    </location>
</feature>
<dbReference type="InParanoid" id="B2A6Y2"/>
<dbReference type="AlphaFoldDB" id="B2A6Y2"/>
<dbReference type="SMART" id="SM00900">
    <property type="entry name" value="FMN_bind"/>
    <property type="match status" value="4"/>
</dbReference>
<accession>B2A6Y2</accession>
<feature type="domain" description="FMN-binding" evidence="2">
    <location>
        <begin position="276"/>
        <end position="379"/>
    </location>
</feature>
<evidence type="ECO:0000313" key="4">
    <source>
        <dbReference type="Proteomes" id="UP000001683"/>
    </source>
</evidence>
<sequence>MKLAKKLGILSVIIIISGALIFAGCGEEADNGENGEGEENGQAESTDLQDGVYTASSEAGERSYTEATVTVDDGEITDVKLYEFDNRGLKKGVDFAYNMERWAEQSEDLPEEFEYFTDVTDELEQKFVEANSYEVDIISGATGSTESAMDAVERALGKAKGETGPYDGTFMGVSDEGSRSWGIAWVTLEDNEIVDVRLEEAGKPDAYEPAKKAELKDEDYDWDEFHEAKEELPEAFIEANSPDVDIITGATGSSEGWKQAVARALANAERYERVTGYSEYSRGFVKADIVLDGEEFVDVSLVEYDDQGRRKEIDYQYDVENWADNRDDYPEEYESLQEMHDDLIARFMDANSAEIDTITGATSTSEKAQDAVEKALTEGAFDGTFMGLSSVNERGGWNIAFVTFENSEITEVELEEIQKTDDGDYEMKDEDYDWDEFHEAKEDLPEMFIEAEEPTEVDNITGATGSVDRWKEAVKDAMEKADIN</sequence>